<feature type="region of interest" description="Disordered" evidence="1">
    <location>
        <begin position="1"/>
        <end position="21"/>
    </location>
</feature>
<name>A0A0B5F5G1_STRA4</name>
<evidence type="ECO:0000313" key="2">
    <source>
        <dbReference type="EMBL" id="AJE85602.1"/>
    </source>
</evidence>
<dbReference type="AlphaFoldDB" id="A0A0B5F5G1"/>
<reference evidence="2 3" key="1">
    <citation type="submission" date="2015-01" db="EMBL/GenBank/DDBJ databases">
        <title>Enhanced salinomycin production by adjusting the supply of polyketide extender units in Streptomyce albus DSM 41398.</title>
        <authorList>
            <person name="Lu C."/>
        </authorList>
    </citation>
    <scope>NUCLEOTIDE SEQUENCE [LARGE SCALE GENOMIC DNA]</scope>
    <source>
        <strain evidence="3">ATCC 21838 / DSM 41398 / FERM P-419 / JCM 4703 / NBRC 107858</strain>
    </source>
</reference>
<evidence type="ECO:0008006" key="4">
    <source>
        <dbReference type="Google" id="ProtNLM"/>
    </source>
</evidence>
<keyword evidence="3" id="KW-1185">Reference proteome</keyword>
<evidence type="ECO:0000256" key="1">
    <source>
        <dbReference type="SAM" id="MobiDB-lite"/>
    </source>
</evidence>
<accession>A0A0B5F5G1</accession>
<sequence length="90" mass="8906">MAASAHVLPTALSKRSGTRPLTVVPEPASALDDAALFTSEGSFAELPLTSEPPLADAAPLTSEPPLADVLPLTSEPTANATAAGPESTGA</sequence>
<dbReference type="Proteomes" id="UP000031523">
    <property type="component" value="Chromosome"/>
</dbReference>
<dbReference type="KEGG" id="sals:SLNWT_5226"/>
<feature type="region of interest" description="Disordered" evidence="1">
    <location>
        <begin position="46"/>
        <end position="90"/>
    </location>
</feature>
<gene>
    <name evidence="2" type="ORF">SLNWT_5226</name>
</gene>
<evidence type="ECO:0000313" key="3">
    <source>
        <dbReference type="Proteomes" id="UP000031523"/>
    </source>
</evidence>
<dbReference type="EMBL" id="CP010519">
    <property type="protein sequence ID" value="AJE85602.1"/>
    <property type="molecule type" value="Genomic_DNA"/>
</dbReference>
<protein>
    <recommendedName>
        <fullName evidence="4">Secreted protein</fullName>
    </recommendedName>
</protein>
<organism evidence="2 3">
    <name type="scientific">Streptomyces albus (strain ATCC 21838 / DSM 41398 / FERM P-419 / JCM 4703 / NBRC 107858)</name>
    <dbReference type="NCBI Taxonomy" id="1081613"/>
    <lineage>
        <taxon>Bacteria</taxon>
        <taxon>Bacillati</taxon>
        <taxon>Actinomycetota</taxon>
        <taxon>Actinomycetes</taxon>
        <taxon>Kitasatosporales</taxon>
        <taxon>Streptomycetaceae</taxon>
        <taxon>Streptomyces</taxon>
    </lineage>
</organism>
<proteinExistence type="predicted"/>